<evidence type="ECO:0000313" key="7">
    <source>
        <dbReference type="EMBL" id="EAZ62906.1"/>
    </source>
</evidence>
<comment type="similarity">
    <text evidence="3">Belongs to the class-II aminoacyl-tRNA synthetase family. Alax-L subfamily.</text>
</comment>
<dbReference type="PANTHER" id="PTHR43462:SF1">
    <property type="entry name" value="ALANYL-TRNA EDITING PROTEIN AARSD1"/>
    <property type="match status" value="1"/>
</dbReference>
<dbReference type="GO" id="GO:0005524">
    <property type="term" value="F:ATP binding"/>
    <property type="evidence" value="ECO:0007669"/>
    <property type="project" value="InterPro"/>
</dbReference>
<dbReference type="GO" id="GO:0004813">
    <property type="term" value="F:alanine-tRNA ligase activity"/>
    <property type="evidence" value="ECO:0007669"/>
    <property type="project" value="UniProtKB-EC"/>
</dbReference>
<accession>A3GI00</accession>
<dbReference type="GO" id="GO:0002196">
    <property type="term" value="F:Ser-tRNA(Ala) deacylase activity"/>
    <property type="evidence" value="ECO:0007669"/>
    <property type="project" value="EnsemblFungi"/>
</dbReference>
<dbReference type="GO" id="GO:0005737">
    <property type="term" value="C:cytoplasm"/>
    <property type="evidence" value="ECO:0007669"/>
    <property type="project" value="UniProtKB-SubCell"/>
</dbReference>
<dbReference type="InterPro" id="IPR018165">
    <property type="entry name" value="Ala-tRNA-synth_IIc_core"/>
</dbReference>
<dbReference type="Proteomes" id="UP000002258">
    <property type="component" value="Chromosome 1"/>
</dbReference>
<keyword evidence="5" id="KW-0862">Zinc</keyword>
<keyword evidence="7" id="KW-0436">Ligase</keyword>
<evidence type="ECO:0000256" key="3">
    <source>
        <dbReference type="ARBA" id="ARBA00008429"/>
    </source>
</evidence>
<organism evidence="7 8">
    <name type="scientific">Scheffersomyces stipitis (strain ATCC 58785 / CBS 6054 / NBRC 10063 / NRRL Y-11545)</name>
    <name type="common">Yeast</name>
    <name type="synonym">Pichia stipitis</name>
    <dbReference type="NCBI Taxonomy" id="322104"/>
    <lineage>
        <taxon>Eukaryota</taxon>
        <taxon>Fungi</taxon>
        <taxon>Dikarya</taxon>
        <taxon>Ascomycota</taxon>
        <taxon>Saccharomycotina</taxon>
        <taxon>Pichiomycetes</taxon>
        <taxon>Debaryomycetaceae</taxon>
        <taxon>Scheffersomyces</taxon>
    </lineage>
</organism>
<dbReference type="InterPro" id="IPR051335">
    <property type="entry name" value="Alanyl-tRNA_Editing_Enzymes"/>
</dbReference>
<dbReference type="Gene3D" id="2.40.30.130">
    <property type="match status" value="1"/>
</dbReference>
<name>A3GI00_PICST</name>
<dbReference type="GO" id="GO:0043905">
    <property type="term" value="F:L-seryl-tRNA(Thr) hydrolase activity"/>
    <property type="evidence" value="ECO:0007669"/>
    <property type="project" value="EnsemblFungi"/>
</dbReference>
<dbReference type="InterPro" id="IPR009000">
    <property type="entry name" value="Transl_B-barrel_sf"/>
</dbReference>
<sequence>MTTVSSTIVGALACQRNSFLKTFKTQVVSSFEYQNKNKKVKDEAPKEIKYAVELEDTILFPEGGGQPYDKGSLTLPNNEVVHVTSVLRDKLTALHITDAPVEPGTEVTVDLDWDRRIDLMQQHTGQHLLSAVFDTYKLETLSWSMGEIINYIELPEKVSDEIVAEVNAKVNKLIFEAIPIEVVTPDQHGGELDYSHIPDDYDLSQGIIRIVKIGQLDANPCCGTHLSSTSQIQSMSLLHQVSVRGGHSRLYFICGTRVYKYLSKQHELLKLVSGTHLSCQIEEVADKVALLNSNYRKALSREQNLLKELAADEASRIFTRFKNTDAKVDYVYRAENSPEFLILVQKELTTLINSDKESGTVVLFNGDYPSGTGGMVKILGPQAEVLQSELKSKIKNLKGGGKGNSFQGKIAKYEKGELETLFTYLDTFRN</sequence>
<dbReference type="HOGENOM" id="CLU_004485_7_1_1"/>
<evidence type="ECO:0000256" key="4">
    <source>
        <dbReference type="ARBA" id="ARBA00022723"/>
    </source>
</evidence>
<dbReference type="SMART" id="SM00863">
    <property type="entry name" value="tRNA_SAD"/>
    <property type="match status" value="1"/>
</dbReference>
<comment type="caution">
    <text evidence="7">The sequence shown here is derived from an EMBL/GenBank/DDBJ whole genome shotgun (WGS) entry which is preliminary data.</text>
</comment>
<dbReference type="InterPro" id="IPR018164">
    <property type="entry name" value="Ala-tRNA-synth_IIc_N"/>
</dbReference>
<dbReference type="PROSITE" id="PS50860">
    <property type="entry name" value="AA_TRNA_LIGASE_II_ALA"/>
    <property type="match status" value="1"/>
</dbReference>
<dbReference type="InterPro" id="IPR018163">
    <property type="entry name" value="Thr/Ala-tRNA-synth_IIc_edit"/>
</dbReference>
<feature type="domain" description="Alanyl-transfer RNA synthetases family profile" evidence="6">
    <location>
        <begin position="1"/>
        <end position="264"/>
    </location>
</feature>
<evidence type="ECO:0000313" key="8">
    <source>
        <dbReference type="Proteomes" id="UP000002258"/>
    </source>
</evidence>
<dbReference type="SUPFAM" id="SSF50447">
    <property type="entry name" value="Translation proteins"/>
    <property type="match status" value="1"/>
</dbReference>
<keyword evidence="7" id="KW-0030">Aminoacyl-tRNA synthetase</keyword>
<evidence type="ECO:0000256" key="1">
    <source>
        <dbReference type="ARBA" id="ARBA00001947"/>
    </source>
</evidence>
<dbReference type="GeneID" id="4851899"/>
<dbReference type="GO" id="GO:0006419">
    <property type="term" value="P:alanyl-tRNA aminoacylation"/>
    <property type="evidence" value="ECO:0007669"/>
    <property type="project" value="InterPro"/>
</dbReference>
<dbReference type="eggNOG" id="KOG2105">
    <property type="taxonomic scope" value="Eukaryota"/>
</dbReference>
<gene>
    <name evidence="7" type="primary">SYA1</name>
    <name evidence="7" type="ORF">PICST_53118</name>
</gene>
<dbReference type="OrthoDB" id="288942at2759"/>
<protein>
    <submittedName>
        <fullName evidence="7">Alanyl-tRNA synthetase (Alanine--tRNA ligase) (AlaRS)</fullName>
        <ecNumber evidence="7">6.1.1.7</ecNumber>
    </submittedName>
</protein>
<comment type="cofactor">
    <cofactor evidence="1">
        <name>Zn(2+)</name>
        <dbReference type="ChEBI" id="CHEBI:29105"/>
    </cofactor>
</comment>
<dbReference type="Gene3D" id="3.30.980.10">
    <property type="entry name" value="Threonyl-trna Synthetase, Chain A, domain 2"/>
    <property type="match status" value="1"/>
</dbReference>
<keyword evidence="4" id="KW-0479">Metal-binding</keyword>
<dbReference type="EMBL" id="AAVQ01000002">
    <property type="protein sequence ID" value="EAZ62906.1"/>
    <property type="molecule type" value="Genomic_DNA"/>
</dbReference>
<dbReference type="AlphaFoldDB" id="A3GI00"/>
<comment type="subcellular location">
    <subcellularLocation>
        <location evidence="2">Cytoplasm</location>
    </subcellularLocation>
</comment>
<dbReference type="FunCoup" id="A3GI00">
    <property type="interactions" value="252"/>
</dbReference>
<dbReference type="InterPro" id="IPR012947">
    <property type="entry name" value="tRNA_SAD"/>
</dbReference>
<dbReference type="OMA" id="KYDTTSW"/>
<dbReference type="PANTHER" id="PTHR43462">
    <property type="entry name" value="ALANYL-TRNA EDITING PROTEIN"/>
    <property type="match status" value="1"/>
</dbReference>
<dbReference type="GO" id="GO:0046872">
    <property type="term" value="F:metal ion binding"/>
    <property type="evidence" value="ECO:0007669"/>
    <property type="project" value="UniProtKB-KW"/>
</dbReference>
<dbReference type="KEGG" id="pic:PICST_53118"/>
<evidence type="ECO:0000256" key="2">
    <source>
        <dbReference type="ARBA" id="ARBA00004496"/>
    </source>
</evidence>
<dbReference type="STRING" id="322104.A3GI00"/>
<dbReference type="RefSeq" id="XP_001386929.1">
    <property type="nucleotide sequence ID" value="XM_001386892.1"/>
</dbReference>
<keyword evidence="8" id="KW-1185">Reference proteome</keyword>
<dbReference type="Pfam" id="PF07973">
    <property type="entry name" value="tRNA_SAD"/>
    <property type="match status" value="1"/>
</dbReference>
<dbReference type="SUPFAM" id="SSF55186">
    <property type="entry name" value="ThrRS/AlaRS common domain"/>
    <property type="match status" value="1"/>
</dbReference>
<dbReference type="Pfam" id="PF01411">
    <property type="entry name" value="tRNA-synt_2c"/>
    <property type="match status" value="1"/>
</dbReference>
<evidence type="ECO:0000259" key="6">
    <source>
        <dbReference type="PROSITE" id="PS50860"/>
    </source>
</evidence>
<dbReference type="GO" id="GO:0003676">
    <property type="term" value="F:nucleic acid binding"/>
    <property type="evidence" value="ECO:0007669"/>
    <property type="project" value="InterPro"/>
</dbReference>
<reference evidence="7 8" key="1">
    <citation type="journal article" date="2007" name="Nat. Biotechnol.">
        <title>Genome sequence of the lignocellulose-bioconverting and xylose-fermenting yeast Pichia stipitis.</title>
        <authorList>
            <person name="Jeffries T.W."/>
            <person name="Grigoriev I.V."/>
            <person name="Grimwood J."/>
            <person name="Laplaza J.M."/>
            <person name="Aerts A."/>
            <person name="Salamov A."/>
            <person name="Schmutz J."/>
            <person name="Lindquist E."/>
            <person name="Dehal P."/>
            <person name="Shapiro H."/>
            <person name="Jin Y.S."/>
            <person name="Passoth V."/>
            <person name="Richardson P.M."/>
        </authorList>
    </citation>
    <scope>NUCLEOTIDE SEQUENCE [LARGE SCALE GENOMIC DNA]</scope>
    <source>
        <strain evidence="8">ATCC 58785 / CBS 6054 / NBRC 10063 / NRRL Y-11545</strain>
    </source>
</reference>
<evidence type="ECO:0000256" key="5">
    <source>
        <dbReference type="ARBA" id="ARBA00022833"/>
    </source>
</evidence>
<proteinExistence type="inferred from homology"/>
<dbReference type="InParanoid" id="A3GI00"/>
<dbReference type="EC" id="6.1.1.7" evidence="7"/>